<dbReference type="InterPro" id="IPR005523">
    <property type="entry name" value="DUF317_SPDY"/>
</dbReference>
<dbReference type="Pfam" id="PF03771">
    <property type="entry name" value="SPDY"/>
    <property type="match status" value="2"/>
</dbReference>
<protein>
    <submittedName>
        <fullName evidence="3">DUF317 domain-containing protein</fullName>
    </submittedName>
</protein>
<dbReference type="EMBL" id="JBHSPW010000022">
    <property type="protein sequence ID" value="MFC5897450.1"/>
    <property type="molecule type" value="Genomic_DNA"/>
</dbReference>
<evidence type="ECO:0000259" key="2">
    <source>
        <dbReference type="Pfam" id="PF03771"/>
    </source>
</evidence>
<evidence type="ECO:0000313" key="4">
    <source>
        <dbReference type="Proteomes" id="UP001596241"/>
    </source>
</evidence>
<evidence type="ECO:0000313" key="3">
    <source>
        <dbReference type="EMBL" id="MFC5897450.1"/>
    </source>
</evidence>
<sequence length="274" mass="29077">MHQPPSDGLSPSLEHIAAVGTDVRYPCDVWPRHLAGPGDARHLTHPLAASGWTRTSDPLAPGLVLLSPDQQTSVSINPQSPDRSYWCFIGRDGTPEEWWAEFGQGTPVEILAGLADALIAPTPEPAPTVPDVLRRHGWTWAGDDDCLISASPDGLATVTRDGKADVRAVEPWHIKVRAATNRTLWHGWLDSTTPAHLVAALAESLASPTPVVRSTANMLAPGAQQARSSMTSAQLADAHLQRVEAAARSGPTAPSPTPASALPPPPVPGQRRTR</sequence>
<keyword evidence="4" id="KW-1185">Reference proteome</keyword>
<feature type="region of interest" description="Disordered" evidence="1">
    <location>
        <begin position="231"/>
        <end position="274"/>
    </location>
</feature>
<name>A0ABW1FTD5_9ACTN</name>
<proteinExistence type="predicted"/>
<accession>A0ABW1FTD5</accession>
<feature type="domain" description="DUF317" evidence="2">
    <location>
        <begin position="151"/>
        <end position="211"/>
    </location>
</feature>
<gene>
    <name evidence="3" type="ORF">ACFP3M_32065</name>
</gene>
<reference evidence="4" key="1">
    <citation type="journal article" date="2019" name="Int. J. Syst. Evol. Microbiol.">
        <title>The Global Catalogue of Microorganisms (GCM) 10K type strain sequencing project: providing services to taxonomists for standard genome sequencing and annotation.</title>
        <authorList>
            <consortium name="The Broad Institute Genomics Platform"/>
            <consortium name="The Broad Institute Genome Sequencing Center for Infectious Disease"/>
            <person name="Wu L."/>
            <person name="Ma J."/>
        </authorList>
    </citation>
    <scope>NUCLEOTIDE SEQUENCE [LARGE SCALE GENOMIC DNA]</scope>
    <source>
        <strain evidence="4">CGMCC 1.15809</strain>
    </source>
</reference>
<feature type="domain" description="DUF317" evidence="2">
    <location>
        <begin position="67"/>
        <end position="123"/>
    </location>
</feature>
<evidence type="ECO:0000256" key="1">
    <source>
        <dbReference type="SAM" id="MobiDB-lite"/>
    </source>
</evidence>
<organism evidence="3 4">
    <name type="scientific">Streptomyces ramulosus</name>
    <dbReference type="NCBI Taxonomy" id="47762"/>
    <lineage>
        <taxon>Bacteria</taxon>
        <taxon>Bacillati</taxon>
        <taxon>Actinomycetota</taxon>
        <taxon>Actinomycetes</taxon>
        <taxon>Kitasatosporales</taxon>
        <taxon>Streptomycetaceae</taxon>
        <taxon>Streptomyces</taxon>
    </lineage>
</organism>
<feature type="compositionally biased region" description="Pro residues" evidence="1">
    <location>
        <begin position="253"/>
        <end position="268"/>
    </location>
</feature>
<comment type="caution">
    <text evidence="3">The sequence shown here is derived from an EMBL/GenBank/DDBJ whole genome shotgun (WGS) entry which is preliminary data.</text>
</comment>
<dbReference type="Proteomes" id="UP001596241">
    <property type="component" value="Unassembled WGS sequence"/>
</dbReference>
<dbReference type="RefSeq" id="WP_345092840.1">
    <property type="nucleotide sequence ID" value="NZ_BAAAWG010000024.1"/>
</dbReference>